<gene>
    <name evidence="1" type="ORF">F3Y22_tig00112127pilonHSYRG00050</name>
</gene>
<dbReference type="EMBL" id="VEPZ02001508">
    <property type="protein sequence ID" value="KAE8670517.1"/>
    <property type="molecule type" value="Genomic_DNA"/>
</dbReference>
<dbReference type="SUPFAM" id="SSF52058">
    <property type="entry name" value="L domain-like"/>
    <property type="match status" value="1"/>
</dbReference>
<evidence type="ECO:0000313" key="1">
    <source>
        <dbReference type="EMBL" id="KAE8670517.1"/>
    </source>
</evidence>
<dbReference type="Proteomes" id="UP000436088">
    <property type="component" value="Unassembled WGS sequence"/>
</dbReference>
<proteinExistence type="predicted"/>
<evidence type="ECO:0000313" key="2">
    <source>
        <dbReference type="Proteomes" id="UP000436088"/>
    </source>
</evidence>
<dbReference type="AlphaFoldDB" id="A0A6A2YC88"/>
<accession>A0A6A2YC88</accession>
<dbReference type="InterPro" id="IPR011009">
    <property type="entry name" value="Kinase-like_dom_sf"/>
</dbReference>
<dbReference type="PANTHER" id="PTHR48054:SF30">
    <property type="entry name" value="LEUCINE-RICH REPEAT PROTEIN KINASE FAMILY PROTEIN"/>
    <property type="match status" value="1"/>
</dbReference>
<sequence>MDLDTIFKFTIVASHLCNESKNPNCIETFPKIDLRNHPKISPLYLSITFFWKYCPSTVFFIDLSNNSLKGIFPIDVLFCTQIQSLHLSHIGLTGDVPIENLSRLTNLTVLNILYNRFSEAKISDSRFFKQFDPSCFFQSGIIPSHQKYKIKAVMILISFVGRHFHVHACNAESSHQWILKEEYSGKSDRHMRALVTEWIGQVSVDMWLSETGPSWKHRFKVSVGDLKALWYFQDQWPEIGCDVKTSSVLLHENGEPLIARTLQDEFEGDEAGLIEYVKMVYPGKLQKVIDEKMKLTENTLDQTRQTICIGLMWADHQSCGQLSLGKIYNMIAEVHSRT</sequence>
<keyword evidence="2" id="KW-1185">Reference proteome</keyword>
<protein>
    <submittedName>
        <fullName evidence="1">Ankyrin-2-like</fullName>
    </submittedName>
</protein>
<reference evidence="1" key="1">
    <citation type="submission" date="2019-09" db="EMBL/GenBank/DDBJ databases">
        <title>Draft genome information of white flower Hibiscus syriacus.</title>
        <authorList>
            <person name="Kim Y.-M."/>
        </authorList>
    </citation>
    <scope>NUCLEOTIDE SEQUENCE [LARGE SCALE GENOMIC DNA]</scope>
    <source>
        <strain evidence="1">YM2019G1</strain>
    </source>
</reference>
<organism evidence="1 2">
    <name type="scientific">Hibiscus syriacus</name>
    <name type="common">Rose of Sharon</name>
    <dbReference type="NCBI Taxonomy" id="106335"/>
    <lineage>
        <taxon>Eukaryota</taxon>
        <taxon>Viridiplantae</taxon>
        <taxon>Streptophyta</taxon>
        <taxon>Embryophyta</taxon>
        <taxon>Tracheophyta</taxon>
        <taxon>Spermatophyta</taxon>
        <taxon>Magnoliopsida</taxon>
        <taxon>eudicotyledons</taxon>
        <taxon>Gunneridae</taxon>
        <taxon>Pentapetalae</taxon>
        <taxon>rosids</taxon>
        <taxon>malvids</taxon>
        <taxon>Malvales</taxon>
        <taxon>Malvaceae</taxon>
        <taxon>Malvoideae</taxon>
        <taxon>Hibiscus</taxon>
    </lineage>
</organism>
<name>A0A6A2YC88_HIBSY</name>
<dbReference type="InterPro" id="IPR032675">
    <property type="entry name" value="LRR_dom_sf"/>
</dbReference>
<comment type="caution">
    <text evidence="1">The sequence shown here is derived from an EMBL/GenBank/DDBJ whole genome shotgun (WGS) entry which is preliminary data.</text>
</comment>
<dbReference type="PANTHER" id="PTHR48054">
    <property type="entry name" value="RECEPTOR KINASE-LIKE PROTEIN XA21"/>
    <property type="match status" value="1"/>
</dbReference>
<dbReference type="Gene3D" id="3.80.10.10">
    <property type="entry name" value="Ribonuclease Inhibitor"/>
    <property type="match status" value="1"/>
</dbReference>
<dbReference type="SUPFAM" id="SSF56112">
    <property type="entry name" value="Protein kinase-like (PK-like)"/>
    <property type="match status" value="1"/>
</dbReference>
<dbReference type="InterPro" id="IPR052592">
    <property type="entry name" value="LRR-RLK"/>
</dbReference>